<dbReference type="Proteomes" id="UP000479000">
    <property type="component" value="Unassembled WGS sequence"/>
</dbReference>
<proteinExistence type="predicted"/>
<protein>
    <submittedName>
        <fullName evidence="1">Uncharacterized protein</fullName>
    </submittedName>
</protein>
<dbReference type="EMBL" id="CADCXU010021397">
    <property type="protein sequence ID" value="CAB0009051.1"/>
    <property type="molecule type" value="Genomic_DNA"/>
</dbReference>
<keyword evidence="3" id="KW-1185">Reference proteome</keyword>
<organism evidence="1 3">
    <name type="scientific">Nesidiocoris tenuis</name>
    <dbReference type="NCBI Taxonomy" id="355587"/>
    <lineage>
        <taxon>Eukaryota</taxon>
        <taxon>Metazoa</taxon>
        <taxon>Ecdysozoa</taxon>
        <taxon>Arthropoda</taxon>
        <taxon>Hexapoda</taxon>
        <taxon>Insecta</taxon>
        <taxon>Pterygota</taxon>
        <taxon>Neoptera</taxon>
        <taxon>Paraneoptera</taxon>
        <taxon>Hemiptera</taxon>
        <taxon>Heteroptera</taxon>
        <taxon>Panheteroptera</taxon>
        <taxon>Cimicomorpha</taxon>
        <taxon>Miridae</taxon>
        <taxon>Dicyphina</taxon>
        <taxon>Nesidiocoris</taxon>
    </lineage>
</organism>
<dbReference type="EMBL" id="CADCXU010021396">
    <property type="protein sequence ID" value="CAB0009050.1"/>
    <property type="molecule type" value="Genomic_DNA"/>
</dbReference>
<dbReference type="AlphaFoldDB" id="A0A6H5GWS8"/>
<reference evidence="1 3" key="1">
    <citation type="submission" date="2020-02" db="EMBL/GenBank/DDBJ databases">
        <authorList>
            <person name="Ferguson B K."/>
        </authorList>
    </citation>
    <scope>NUCLEOTIDE SEQUENCE [LARGE SCALE GENOMIC DNA]</scope>
</reference>
<evidence type="ECO:0000313" key="1">
    <source>
        <dbReference type="EMBL" id="CAB0009050.1"/>
    </source>
</evidence>
<evidence type="ECO:0000313" key="2">
    <source>
        <dbReference type="EMBL" id="CAB0009051.1"/>
    </source>
</evidence>
<evidence type="ECO:0000313" key="3">
    <source>
        <dbReference type="Proteomes" id="UP000479000"/>
    </source>
</evidence>
<gene>
    <name evidence="1" type="ORF">NTEN_LOCUS14234</name>
    <name evidence="2" type="ORF">NTEN_LOCUS14235</name>
</gene>
<name>A0A6H5GWS8_9HEMI</name>
<sequence length="115" mass="12626">MKDVYLPSLSGPKSADLPLIHGLLTPLIPTMGQEWTRKPALTTGSQPKPLVFPLKLPKRLRVFASGPPFAVTICQPRDQTVSQTVNVTPVGSEMRQPFDRIIGVELQLHFDTPNG</sequence>
<feature type="non-terminal residue" evidence="1">
    <location>
        <position position="115"/>
    </location>
</feature>
<accession>A0A6H5GWS8</accession>